<gene>
    <name evidence="5" type="ORF">THSYN_16430</name>
</gene>
<dbReference type="PANTHER" id="PTHR43255:SF2">
    <property type="entry name" value="HETERODISULFIDE REDUCTASE RELATED PROTEIN"/>
    <property type="match status" value="1"/>
</dbReference>
<keyword evidence="3" id="KW-0411">Iron-sulfur</keyword>
<dbReference type="GO" id="GO:0046872">
    <property type="term" value="F:metal ion binding"/>
    <property type="evidence" value="ECO:0007669"/>
    <property type="project" value="UniProtKB-KW"/>
</dbReference>
<keyword evidence="1" id="KW-0479">Metal-binding</keyword>
<evidence type="ECO:0000259" key="4">
    <source>
        <dbReference type="PROSITE" id="PS51379"/>
    </source>
</evidence>
<dbReference type="InterPro" id="IPR017900">
    <property type="entry name" value="4Fe4S_Fe_S_CS"/>
</dbReference>
<evidence type="ECO:0000313" key="5">
    <source>
        <dbReference type="EMBL" id="AUB82375.1"/>
    </source>
</evidence>
<evidence type="ECO:0000256" key="2">
    <source>
        <dbReference type="ARBA" id="ARBA00023004"/>
    </source>
</evidence>
<dbReference type="EMBL" id="CP020370">
    <property type="protein sequence ID" value="AUB82375.1"/>
    <property type="molecule type" value="Genomic_DNA"/>
</dbReference>
<dbReference type="RefSeq" id="WP_100920108.1">
    <property type="nucleotide sequence ID" value="NZ_CP020370.1"/>
</dbReference>
<dbReference type="AlphaFoldDB" id="A0A2K8U9Y9"/>
<dbReference type="KEGG" id="tsy:THSYN_16430"/>
<evidence type="ECO:0000256" key="1">
    <source>
        <dbReference type="ARBA" id="ARBA00022723"/>
    </source>
</evidence>
<organism evidence="5 6">
    <name type="scientific">Candidatus Thiodictyon syntrophicum</name>
    <dbReference type="NCBI Taxonomy" id="1166950"/>
    <lineage>
        <taxon>Bacteria</taxon>
        <taxon>Pseudomonadati</taxon>
        <taxon>Pseudomonadota</taxon>
        <taxon>Gammaproteobacteria</taxon>
        <taxon>Chromatiales</taxon>
        <taxon>Chromatiaceae</taxon>
        <taxon>Thiodictyon</taxon>
    </lineage>
</organism>
<dbReference type="PANTHER" id="PTHR43255">
    <property type="entry name" value="IRON-SULFUR-BINDING OXIDOREDUCTASE FADF-RELATED-RELATED"/>
    <property type="match status" value="1"/>
</dbReference>
<protein>
    <submittedName>
        <fullName evidence="5">Heterodisulfide reductase</fullName>
    </submittedName>
</protein>
<keyword evidence="2" id="KW-0408">Iron</keyword>
<dbReference type="PROSITE" id="PS51379">
    <property type="entry name" value="4FE4S_FER_2"/>
    <property type="match status" value="1"/>
</dbReference>
<accession>A0A2K8U9Y9</accession>
<dbReference type="InterPro" id="IPR017896">
    <property type="entry name" value="4Fe4S_Fe-S-bd"/>
</dbReference>
<sequence length="213" mass="23774">MNALRTTGNQSAAAAAPYRNDFLKEVEARVEDGEWVKMCMQCGVCAGSCPFGPYWEHTPQKIFMMIRAGKRAEVLGSDAMWMCTSCYNCVVRCPRKLPITQIMHGIASYAQELGMAPKMQPTRDFSIQFWNNCTTTGRVNELKLTMGLYFKDGLVAGFKQGWTMRKIALGLVKAGRLNPFELFGGHGSKDHKGIAAMLKKARDLQAQRQSPNH</sequence>
<dbReference type="OrthoDB" id="9794954at2"/>
<dbReference type="SUPFAM" id="SSF46548">
    <property type="entry name" value="alpha-helical ferredoxin"/>
    <property type="match status" value="1"/>
</dbReference>
<proteinExistence type="predicted"/>
<dbReference type="Proteomes" id="UP000232638">
    <property type="component" value="Chromosome"/>
</dbReference>
<evidence type="ECO:0000256" key="3">
    <source>
        <dbReference type="ARBA" id="ARBA00023014"/>
    </source>
</evidence>
<dbReference type="GO" id="GO:0005886">
    <property type="term" value="C:plasma membrane"/>
    <property type="evidence" value="ECO:0007669"/>
    <property type="project" value="TreeGrafter"/>
</dbReference>
<name>A0A2K8U9Y9_9GAMM</name>
<keyword evidence="6" id="KW-1185">Reference proteome</keyword>
<feature type="domain" description="4Fe-4S ferredoxin-type" evidence="4">
    <location>
        <begin position="26"/>
        <end position="60"/>
    </location>
</feature>
<evidence type="ECO:0000313" key="6">
    <source>
        <dbReference type="Proteomes" id="UP000232638"/>
    </source>
</evidence>
<dbReference type="Gene3D" id="1.10.1060.10">
    <property type="entry name" value="Alpha-helical ferredoxin"/>
    <property type="match status" value="1"/>
</dbReference>
<dbReference type="GO" id="GO:0051536">
    <property type="term" value="F:iron-sulfur cluster binding"/>
    <property type="evidence" value="ECO:0007669"/>
    <property type="project" value="UniProtKB-KW"/>
</dbReference>
<reference evidence="5 6" key="1">
    <citation type="submission" date="2017-03" db="EMBL/GenBank/DDBJ databases">
        <title>Complete genome sequence of Candidatus 'Thiodictyon syntrophicum' sp. nov. strain Cad16T, a photolithoautotroph purple sulfur bacterium isolated from an alpine meromictic lake.</title>
        <authorList>
            <person name="Luedin S.M."/>
            <person name="Pothier J.F."/>
            <person name="Danza F."/>
            <person name="Storelli N."/>
            <person name="Wittwer M."/>
            <person name="Tonolla M."/>
        </authorList>
    </citation>
    <scope>NUCLEOTIDE SEQUENCE [LARGE SCALE GENOMIC DNA]</scope>
    <source>
        <strain evidence="5 6">Cad16T</strain>
    </source>
</reference>
<dbReference type="InterPro" id="IPR051460">
    <property type="entry name" value="HdrC_iron-sulfur_subunit"/>
</dbReference>
<dbReference type="Pfam" id="PF13183">
    <property type="entry name" value="Fer4_8"/>
    <property type="match status" value="1"/>
</dbReference>
<dbReference type="PROSITE" id="PS00198">
    <property type="entry name" value="4FE4S_FER_1"/>
    <property type="match status" value="2"/>
</dbReference>
<dbReference type="InterPro" id="IPR009051">
    <property type="entry name" value="Helical_ferredxn"/>
</dbReference>